<evidence type="ECO:0000313" key="2">
    <source>
        <dbReference type="EMBL" id="QLH81772.1"/>
    </source>
</evidence>
<keyword evidence="1" id="KW-1133">Transmembrane helix</keyword>
<dbReference type="EMBL" id="CP058909">
    <property type="protein sequence ID" value="QLH81772.1"/>
    <property type="molecule type" value="Genomic_DNA"/>
</dbReference>
<keyword evidence="3" id="KW-1185">Reference proteome</keyword>
<keyword evidence="1" id="KW-0472">Membrane</keyword>
<name>A0A7D5TS61_9EURY</name>
<reference evidence="2 3" key="1">
    <citation type="submission" date="2020-07" db="EMBL/GenBank/DDBJ databases">
        <title>Halosimplex litoreum sp. nov. and Halosimplex rubrum sp. nov., isolated from different salt environments.</title>
        <authorList>
            <person name="Cui H."/>
        </authorList>
    </citation>
    <scope>NUCLEOTIDE SEQUENCE [LARGE SCALE GENOMIC DNA]</scope>
    <source>
        <strain evidence="2 3">R2</strain>
    </source>
</reference>
<dbReference type="GeneID" id="56082743"/>
<feature type="transmembrane region" description="Helical" evidence="1">
    <location>
        <begin position="33"/>
        <end position="52"/>
    </location>
</feature>
<dbReference type="RefSeq" id="WP_179922103.1">
    <property type="nucleotide sequence ID" value="NZ_CP058909.1"/>
</dbReference>
<gene>
    <name evidence="2" type="ORF">HZS54_09100</name>
</gene>
<accession>A0A7D5TS61</accession>
<dbReference type="KEGG" id="hpel:HZS54_09100"/>
<sequence>MDLATRPEAVAALAGAGLLAALGGLVHWYGPLWAGALVVAGAAYVAFETAFADASF</sequence>
<protein>
    <submittedName>
        <fullName evidence="2">Uncharacterized protein</fullName>
    </submittedName>
</protein>
<dbReference type="Proteomes" id="UP000509346">
    <property type="component" value="Chromosome"/>
</dbReference>
<evidence type="ECO:0000256" key="1">
    <source>
        <dbReference type="SAM" id="Phobius"/>
    </source>
</evidence>
<evidence type="ECO:0000313" key="3">
    <source>
        <dbReference type="Proteomes" id="UP000509346"/>
    </source>
</evidence>
<dbReference type="AlphaFoldDB" id="A0A7D5TS61"/>
<keyword evidence="1" id="KW-0812">Transmembrane</keyword>
<proteinExistence type="predicted"/>
<organism evidence="2 3">
    <name type="scientific">Halosimplex pelagicum</name>
    <dbReference type="NCBI Taxonomy" id="869886"/>
    <lineage>
        <taxon>Archaea</taxon>
        <taxon>Methanobacteriati</taxon>
        <taxon>Methanobacteriota</taxon>
        <taxon>Stenosarchaea group</taxon>
        <taxon>Halobacteria</taxon>
        <taxon>Halobacteriales</taxon>
        <taxon>Haloarculaceae</taxon>
        <taxon>Halosimplex</taxon>
    </lineage>
</organism>